<dbReference type="RefSeq" id="WP_349188516.1">
    <property type="nucleotide sequence ID" value="NZ_JBBNPP010000005.1"/>
</dbReference>
<keyword evidence="3" id="KW-1185">Reference proteome</keyword>
<feature type="transmembrane region" description="Helical" evidence="1">
    <location>
        <begin position="34"/>
        <end position="51"/>
    </location>
</feature>
<comment type="caution">
    <text evidence="2">The sequence shown here is derived from an EMBL/GenBank/DDBJ whole genome shotgun (WGS) entry which is preliminary data.</text>
</comment>
<evidence type="ECO:0000313" key="2">
    <source>
        <dbReference type="EMBL" id="MEQ3346588.1"/>
    </source>
</evidence>
<dbReference type="Proteomes" id="UP001491691">
    <property type="component" value="Unassembled WGS sequence"/>
</dbReference>
<keyword evidence="1" id="KW-1133">Transmembrane helix</keyword>
<evidence type="ECO:0000313" key="3">
    <source>
        <dbReference type="Proteomes" id="UP001491691"/>
    </source>
</evidence>
<feature type="transmembrane region" description="Helical" evidence="1">
    <location>
        <begin position="7"/>
        <end position="28"/>
    </location>
</feature>
<protein>
    <submittedName>
        <fullName evidence="2">Uncharacterized protein</fullName>
    </submittedName>
</protein>
<reference evidence="2 3" key="1">
    <citation type="submission" date="2024-04" db="EMBL/GenBank/DDBJ databases">
        <title>Human intestinal bacterial collection.</title>
        <authorList>
            <person name="Pauvert C."/>
            <person name="Hitch T.C.A."/>
            <person name="Clavel T."/>
        </authorList>
    </citation>
    <scope>NUCLEOTIDE SEQUENCE [LARGE SCALE GENOMIC DNA]</scope>
    <source>
        <strain evidence="2 3">CLA-SR-H019</strain>
    </source>
</reference>
<keyword evidence="1" id="KW-0812">Transmembrane</keyword>
<gene>
    <name evidence="2" type="ORF">AAA073_03955</name>
</gene>
<dbReference type="EMBL" id="JBBNPP010000005">
    <property type="protein sequence ID" value="MEQ3346588.1"/>
    <property type="molecule type" value="Genomic_DNA"/>
</dbReference>
<proteinExistence type="predicted"/>
<accession>A0ABV1J096</accession>
<organism evidence="2 3">
    <name type="scientific">Peptoniphilus senegalensis</name>
    <dbReference type="NCBI Taxonomy" id="1465757"/>
    <lineage>
        <taxon>Bacteria</taxon>
        <taxon>Bacillati</taxon>
        <taxon>Bacillota</taxon>
        <taxon>Tissierellia</taxon>
        <taxon>Tissierellales</taxon>
        <taxon>Peptoniphilaceae</taxon>
        <taxon>Peptoniphilus</taxon>
    </lineage>
</organism>
<name>A0ABV1J096_9FIRM</name>
<evidence type="ECO:0000256" key="1">
    <source>
        <dbReference type="SAM" id="Phobius"/>
    </source>
</evidence>
<keyword evidence="1" id="KW-0472">Membrane</keyword>
<sequence>MKNYIKHALVLFAYLILVRKFFIYKFGAYEGEKLKIALIAFVLYLLTYFVIEKIKNKKEN</sequence>